<feature type="region of interest" description="Disordered" evidence="1">
    <location>
        <begin position="1"/>
        <end position="30"/>
    </location>
</feature>
<name>A0ABD0YQM6_9HEMI</name>
<dbReference type="AlphaFoldDB" id="A0ABD0YQM6"/>
<organism evidence="2 3">
    <name type="scientific">Ranatra chinensis</name>
    <dbReference type="NCBI Taxonomy" id="642074"/>
    <lineage>
        <taxon>Eukaryota</taxon>
        <taxon>Metazoa</taxon>
        <taxon>Ecdysozoa</taxon>
        <taxon>Arthropoda</taxon>
        <taxon>Hexapoda</taxon>
        <taxon>Insecta</taxon>
        <taxon>Pterygota</taxon>
        <taxon>Neoptera</taxon>
        <taxon>Paraneoptera</taxon>
        <taxon>Hemiptera</taxon>
        <taxon>Heteroptera</taxon>
        <taxon>Panheteroptera</taxon>
        <taxon>Nepomorpha</taxon>
        <taxon>Nepidae</taxon>
        <taxon>Ranatrinae</taxon>
        <taxon>Ranatra</taxon>
    </lineage>
</organism>
<comment type="caution">
    <text evidence="2">The sequence shown here is derived from an EMBL/GenBank/DDBJ whole genome shotgun (WGS) entry which is preliminary data.</text>
</comment>
<evidence type="ECO:0000313" key="2">
    <source>
        <dbReference type="EMBL" id="KAL1117560.1"/>
    </source>
</evidence>
<evidence type="ECO:0000313" key="3">
    <source>
        <dbReference type="Proteomes" id="UP001558652"/>
    </source>
</evidence>
<reference evidence="2 3" key="1">
    <citation type="submission" date="2024-07" db="EMBL/GenBank/DDBJ databases">
        <title>Chromosome-level genome assembly of the water stick insect Ranatra chinensis (Heteroptera: Nepidae).</title>
        <authorList>
            <person name="Liu X."/>
        </authorList>
    </citation>
    <scope>NUCLEOTIDE SEQUENCE [LARGE SCALE GENOMIC DNA]</scope>
    <source>
        <strain evidence="2">Cailab_2021Rc</strain>
        <tissue evidence="2">Muscle</tissue>
    </source>
</reference>
<proteinExistence type="predicted"/>
<accession>A0ABD0YQM6</accession>
<protein>
    <submittedName>
        <fullName evidence="2">Uncharacterized protein</fullName>
    </submittedName>
</protein>
<gene>
    <name evidence="2" type="ORF">AAG570_003875</name>
</gene>
<feature type="compositionally biased region" description="Polar residues" evidence="1">
    <location>
        <begin position="9"/>
        <end position="20"/>
    </location>
</feature>
<keyword evidence="3" id="KW-1185">Reference proteome</keyword>
<evidence type="ECO:0000256" key="1">
    <source>
        <dbReference type="SAM" id="MobiDB-lite"/>
    </source>
</evidence>
<sequence>MASKRRNMFQKNKTQETTENVPPLPESPGGVAEVLGGSATCTVEVRPSSRFLRSGGVMMFISGEREALVLKLPLIVGNIPLKKHFPLLADKDEAESFGLVTLPRQVQHRYAALPAVTSKASVNPAQSDCVYKLSDFTPRYLVYIPKTLLH</sequence>
<dbReference type="EMBL" id="JBFDAA010000015">
    <property type="protein sequence ID" value="KAL1117560.1"/>
    <property type="molecule type" value="Genomic_DNA"/>
</dbReference>
<dbReference type="Proteomes" id="UP001558652">
    <property type="component" value="Unassembled WGS sequence"/>
</dbReference>